<name>A0A9W4NLW3_9EURO</name>
<evidence type="ECO:0000256" key="1">
    <source>
        <dbReference type="ARBA" id="ARBA00022801"/>
    </source>
</evidence>
<gene>
    <name evidence="3" type="ORF">PSALAMII_LOCUS7081</name>
</gene>
<keyword evidence="1" id="KW-0378">Hydrolase</keyword>
<protein>
    <recommendedName>
        <fullName evidence="2">Alpha/beta hydrolase fold-3 domain-containing protein</fullName>
    </recommendedName>
</protein>
<comment type="caution">
    <text evidence="3">The sequence shown here is derived from an EMBL/GenBank/DDBJ whole genome shotgun (WGS) entry which is preliminary data.</text>
</comment>
<evidence type="ECO:0000259" key="2">
    <source>
        <dbReference type="Pfam" id="PF07859"/>
    </source>
</evidence>
<dbReference type="Gene3D" id="3.40.50.1820">
    <property type="entry name" value="alpha/beta hydrolase"/>
    <property type="match status" value="1"/>
</dbReference>
<dbReference type="PANTHER" id="PTHR48081">
    <property type="entry name" value="AB HYDROLASE SUPERFAMILY PROTEIN C4A8.06C"/>
    <property type="match status" value="1"/>
</dbReference>
<proteinExistence type="predicted"/>
<dbReference type="SUPFAM" id="SSF53474">
    <property type="entry name" value="alpha/beta-Hydrolases"/>
    <property type="match status" value="1"/>
</dbReference>
<evidence type="ECO:0000313" key="4">
    <source>
        <dbReference type="Proteomes" id="UP001152592"/>
    </source>
</evidence>
<dbReference type="OrthoDB" id="35652at2759"/>
<feature type="domain" description="Alpha/beta hydrolase fold-3" evidence="2">
    <location>
        <begin position="76"/>
        <end position="283"/>
    </location>
</feature>
<dbReference type="InterPro" id="IPR029058">
    <property type="entry name" value="AB_hydrolase_fold"/>
</dbReference>
<dbReference type="EMBL" id="CAJVPD010000249">
    <property type="protein sequence ID" value="CAG8395252.1"/>
    <property type="molecule type" value="Genomic_DNA"/>
</dbReference>
<dbReference type="InterPro" id="IPR013094">
    <property type="entry name" value="AB_hydrolase_3"/>
</dbReference>
<dbReference type="PANTHER" id="PTHR48081:SF8">
    <property type="entry name" value="ALPHA_BETA HYDROLASE FOLD-3 DOMAIN-CONTAINING PROTEIN-RELATED"/>
    <property type="match status" value="1"/>
</dbReference>
<dbReference type="AlphaFoldDB" id="A0A9W4NLW3"/>
<evidence type="ECO:0000313" key="3">
    <source>
        <dbReference type="EMBL" id="CAG8395252.1"/>
    </source>
</evidence>
<reference evidence="3" key="1">
    <citation type="submission" date="2021-07" db="EMBL/GenBank/DDBJ databases">
        <authorList>
            <person name="Branca A.L. A."/>
        </authorList>
    </citation>
    <scope>NUCLEOTIDE SEQUENCE</scope>
</reference>
<dbReference type="GO" id="GO:0017000">
    <property type="term" value="P:antibiotic biosynthetic process"/>
    <property type="evidence" value="ECO:0007669"/>
    <property type="project" value="UniProtKB-ARBA"/>
</dbReference>
<dbReference type="GO" id="GO:0016787">
    <property type="term" value="F:hydrolase activity"/>
    <property type="evidence" value="ECO:0007669"/>
    <property type="project" value="UniProtKB-KW"/>
</dbReference>
<sequence>MTSKTRLPFDRELELLLPNVSELMAMVQTQLRVEDILPSGVSHEEIKILGPDNNELILSVFRKTNTQSPKNQPCIYHIHGGGMIMGNRFSTLSGVLQFVHDFEVTCISIEYRLAPQHPDPALLNDCFAGLQWIQQHADEIGINNHRIVINGMSAGGGLAAGIALLCRDRKHEPPLLGQWLFSPMIDDFNNSNSANVFAGVGVWDQEANGAGWDAYLGDRRGTDNVTIYAAPARATDLSGLPSTYVDTGSTETLRDEGAEFAQNLWRDGTQCELHVWPGAYHGFDGICGQAQLSIMARKAREDWLRRLLFN</sequence>
<accession>A0A9W4NLW3</accession>
<dbReference type="GO" id="GO:0072330">
    <property type="term" value="P:monocarboxylic acid biosynthetic process"/>
    <property type="evidence" value="ECO:0007669"/>
    <property type="project" value="UniProtKB-ARBA"/>
</dbReference>
<organism evidence="3 4">
    <name type="scientific">Penicillium salamii</name>
    <dbReference type="NCBI Taxonomy" id="1612424"/>
    <lineage>
        <taxon>Eukaryota</taxon>
        <taxon>Fungi</taxon>
        <taxon>Dikarya</taxon>
        <taxon>Ascomycota</taxon>
        <taxon>Pezizomycotina</taxon>
        <taxon>Eurotiomycetes</taxon>
        <taxon>Eurotiomycetidae</taxon>
        <taxon>Eurotiales</taxon>
        <taxon>Aspergillaceae</taxon>
        <taxon>Penicillium</taxon>
    </lineage>
</organism>
<dbReference type="Pfam" id="PF07859">
    <property type="entry name" value="Abhydrolase_3"/>
    <property type="match status" value="1"/>
</dbReference>
<dbReference type="InterPro" id="IPR050300">
    <property type="entry name" value="GDXG_lipolytic_enzyme"/>
</dbReference>
<dbReference type="Proteomes" id="UP001152592">
    <property type="component" value="Unassembled WGS sequence"/>
</dbReference>